<dbReference type="OrthoDB" id="8523426at2"/>
<proteinExistence type="predicted"/>
<dbReference type="Proteomes" id="UP000286071">
    <property type="component" value="Unassembled WGS sequence"/>
</dbReference>
<dbReference type="GO" id="GO:0010181">
    <property type="term" value="F:FMN binding"/>
    <property type="evidence" value="ECO:0007669"/>
    <property type="project" value="InterPro"/>
</dbReference>
<organism evidence="4 5">
    <name type="scientific">Pseudomonas brassicacearum</name>
    <dbReference type="NCBI Taxonomy" id="930166"/>
    <lineage>
        <taxon>Bacteria</taxon>
        <taxon>Pseudomonadati</taxon>
        <taxon>Pseudomonadota</taxon>
        <taxon>Gammaproteobacteria</taxon>
        <taxon>Pseudomonadales</taxon>
        <taxon>Pseudomonadaceae</taxon>
        <taxon>Pseudomonas</taxon>
    </lineage>
</organism>
<comment type="caution">
    <text evidence="4">The sequence shown here is derived from an EMBL/GenBank/DDBJ whole genome shotgun (WGS) entry which is preliminary data.</text>
</comment>
<gene>
    <name evidence="4" type="ORF">BK659_05515</name>
</gene>
<dbReference type="GO" id="GO:0016491">
    <property type="term" value="F:oxidoreductase activity"/>
    <property type="evidence" value="ECO:0007669"/>
    <property type="project" value="UniProtKB-KW"/>
</dbReference>
<dbReference type="CDD" id="cd02803">
    <property type="entry name" value="OYE_like_FMN_family"/>
    <property type="match status" value="1"/>
</dbReference>
<dbReference type="RefSeq" id="WP_123424144.1">
    <property type="nucleotide sequence ID" value="NZ_MOBJ01000005.1"/>
</dbReference>
<reference evidence="4 5" key="1">
    <citation type="submission" date="2016-10" db="EMBL/GenBank/DDBJ databases">
        <title>Comparative genome analysis of multiple Pseudomonas spp. focuses on biocontrol and plant growth promoting traits.</title>
        <authorList>
            <person name="Tao X.-Y."/>
            <person name="Taylor C.G."/>
        </authorList>
    </citation>
    <scope>NUCLEOTIDE SEQUENCE [LARGE SCALE GENOMIC DNA]</scope>
    <source>
        <strain evidence="4 5">48H11</strain>
    </source>
</reference>
<evidence type="ECO:0000313" key="4">
    <source>
        <dbReference type="EMBL" id="RON10204.1"/>
    </source>
</evidence>
<dbReference type="InterPro" id="IPR013785">
    <property type="entry name" value="Aldolase_TIM"/>
</dbReference>
<evidence type="ECO:0000256" key="1">
    <source>
        <dbReference type="ARBA" id="ARBA00022630"/>
    </source>
</evidence>
<feature type="domain" description="NADH:flavin oxidoreductase/NADH oxidase N-terminal" evidence="3">
    <location>
        <begin position="14"/>
        <end position="342"/>
    </location>
</feature>
<evidence type="ECO:0000313" key="5">
    <source>
        <dbReference type="Proteomes" id="UP000286071"/>
    </source>
</evidence>
<dbReference type="PANTHER" id="PTHR43656:SF2">
    <property type="entry name" value="BINDING OXIDOREDUCTASE, PUTATIVE (AFU_ORTHOLOGUE AFUA_2G08260)-RELATED"/>
    <property type="match status" value="1"/>
</dbReference>
<sequence length="372" mass="40097">MTDMKSNILSKYVIKNVRLANRLAVAPMTRVSATEEGLLTQTMHDYYVRFAKGGFGLIITEGLYTDQAFSQGYRFQPGLTDGEQALAWIETTQVLQANGAKVFAQLMHAGALSQGNRFRAQTVAPSAVQPVGEQMSFYYGEGRYPEPREISEAEVVEVIQGFVESAVRAVRLSGFDGIEIHGSNGYLLDQFLTARTNRRQDRWGGDIKARVGLLVDIIKAVKAEVGAEVPVGIRISQGKVNDFAYKWPGGEADAQVIFTSLAKAGADFIHVTEHEAWQPAFVGGNESLVALARRFAPGVSIIANGSLHSVERANGVLQDGADIVAQGRGALSNPDLPQVYAHGGEPRVFDSAILGPIANIKASELALLGEHA</sequence>
<dbReference type="Pfam" id="PF00724">
    <property type="entry name" value="Oxidored_FMN"/>
    <property type="match status" value="1"/>
</dbReference>
<dbReference type="AlphaFoldDB" id="A0A423HAG2"/>
<dbReference type="PANTHER" id="PTHR43656">
    <property type="entry name" value="BINDING OXIDOREDUCTASE, PUTATIVE (AFU_ORTHOLOGUE AFUA_2G08260)-RELATED"/>
    <property type="match status" value="1"/>
</dbReference>
<dbReference type="Gene3D" id="3.20.20.70">
    <property type="entry name" value="Aldolase class I"/>
    <property type="match status" value="1"/>
</dbReference>
<keyword evidence="1" id="KW-0285">Flavoprotein</keyword>
<dbReference type="SUPFAM" id="SSF51395">
    <property type="entry name" value="FMN-linked oxidoreductases"/>
    <property type="match status" value="1"/>
</dbReference>
<keyword evidence="2" id="KW-0560">Oxidoreductase</keyword>
<evidence type="ECO:0000259" key="3">
    <source>
        <dbReference type="Pfam" id="PF00724"/>
    </source>
</evidence>
<dbReference type="InterPro" id="IPR051799">
    <property type="entry name" value="NADH_flavin_oxidoreductase"/>
</dbReference>
<accession>A0A423HAG2</accession>
<protein>
    <submittedName>
        <fullName evidence="4">NADH:flavin oxidoreductase</fullName>
    </submittedName>
</protein>
<dbReference type="InterPro" id="IPR001155">
    <property type="entry name" value="OxRdtase_FMN_N"/>
</dbReference>
<evidence type="ECO:0000256" key="2">
    <source>
        <dbReference type="ARBA" id="ARBA00023002"/>
    </source>
</evidence>
<name>A0A423HAG2_9PSED</name>
<dbReference type="EMBL" id="MOBJ01000005">
    <property type="protein sequence ID" value="RON10204.1"/>
    <property type="molecule type" value="Genomic_DNA"/>
</dbReference>